<evidence type="ECO:0008006" key="4">
    <source>
        <dbReference type="Google" id="ProtNLM"/>
    </source>
</evidence>
<comment type="caution">
    <text evidence="2">The sequence shown here is derived from an EMBL/GenBank/DDBJ whole genome shotgun (WGS) entry which is preliminary data.</text>
</comment>
<reference evidence="2 3" key="1">
    <citation type="submission" date="2018-07" db="EMBL/GenBank/DDBJ databases">
        <title>Genomic Encyclopedia of Type Strains, Phase III (KMG-III): the genomes of soil and plant-associated and newly described type strains.</title>
        <authorList>
            <person name="Whitman W."/>
        </authorList>
    </citation>
    <scope>NUCLEOTIDE SEQUENCE [LARGE SCALE GENOMIC DNA]</scope>
    <source>
        <strain evidence="2 3">31-25a</strain>
    </source>
</reference>
<proteinExistence type="predicted"/>
<protein>
    <recommendedName>
        <fullName evidence="4">Helix-turn-helix protein</fullName>
    </recommendedName>
</protein>
<dbReference type="AlphaFoldDB" id="A0A368YL08"/>
<evidence type="ECO:0000313" key="3">
    <source>
        <dbReference type="Proteomes" id="UP000253324"/>
    </source>
</evidence>
<gene>
    <name evidence="2" type="ORF">C7476_11277</name>
</gene>
<dbReference type="OrthoDB" id="8421890at2"/>
<name>A0A368YL08_9HYPH</name>
<organism evidence="2 3">
    <name type="scientific">Phyllobacterium bourgognense</name>
    <dbReference type="NCBI Taxonomy" id="314236"/>
    <lineage>
        <taxon>Bacteria</taxon>
        <taxon>Pseudomonadati</taxon>
        <taxon>Pseudomonadota</taxon>
        <taxon>Alphaproteobacteria</taxon>
        <taxon>Hyphomicrobiales</taxon>
        <taxon>Phyllobacteriaceae</taxon>
        <taxon>Phyllobacterium</taxon>
    </lineage>
</organism>
<dbReference type="Proteomes" id="UP000253324">
    <property type="component" value="Unassembled WGS sequence"/>
</dbReference>
<evidence type="ECO:0000256" key="1">
    <source>
        <dbReference type="SAM" id="MobiDB-lite"/>
    </source>
</evidence>
<evidence type="ECO:0000313" key="2">
    <source>
        <dbReference type="EMBL" id="RCW80921.1"/>
    </source>
</evidence>
<dbReference type="RefSeq" id="WP_114431475.1">
    <property type="nucleotide sequence ID" value="NZ_QPJM01000012.1"/>
</dbReference>
<feature type="region of interest" description="Disordered" evidence="1">
    <location>
        <begin position="152"/>
        <end position="175"/>
    </location>
</feature>
<dbReference type="EMBL" id="QPJM01000012">
    <property type="protein sequence ID" value="RCW80921.1"/>
    <property type="molecule type" value="Genomic_DNA"/>
</dbReference>
<sequence>MSTEALKIGPVDQTQLVLYASKNTSLSACDLAVLAEITDRYLKLKGVTYPTGLTHLVRETGRSHSSVQDSVRRLLSFAYISVKVEGKGTRGTEYDLNFDWVREVAERVKCAKADRTRAKKSKGKKKASVPADHTTTENKLVCRNSTPLRELVGVPTDTLGNPAYRNSGTQTYGSTTSTPKLVAKNSHSGLVASAVSAPLREEYIYAEITHAELDTEEEDRPYIYIELTADGTGEEIGDSFIVFSANDDEWADGRRRLKLLSDAIQVEIEVKDPRHLIGEWVVAKKLGGRILDYLEEMPPTRRDATILSVKATEAGEYRVELQFHDCEEGDAPTATIKLSSTNSLQTATSRTARELVGARVLLDAYEEAYVFWPHPENEKQAA</sequence>
<feature type="region of interest" description="Disordered" evidence="1">
    <location>
        <begin position="115"/>
        <end position="136"/>
    </location>
</feature>
<feature type="compositionally biased region" description="Basic residues" evidence="1">
    <location>
        <begin position="117"/>
        <end position="127"/>
    </location>
</feature>
<accession>A0A368YL08</accession>
<keyword evidence="3" id="KW-1185">Reference proteome</keyword>